<name>A0A0J1GV41_9GAMM</name>
<dbReference type="RefSeq" id="WP_047880423.1">
    <property type="nucleotide sequence ID" value="NZ_LDOT01000030.1"/>
</dbReference>
<feature type="transmembrane region" description="Helical" evidence="1">
    <location>
        <begin position="7"/>
        <end position="28"/>
    </location>
</feature>
<keyword evidence="1" id="KW-1133">Transmembrane helix</keyword>
<dbReference type="SUPFAM" id="SSF111369">
    <property type="entry name" value="HlyD-like secretion proteins"/>
    <property type="match status" value="1"/>
</dbReference>
<proteinExistence type="predicted"/>
<organism evidence="2 3">
    <name type="scientific">Photobacterium aquae</name>
    <dbReference type="NCBI Taxonomy" id="1195763"/>
    <lineage>
        <taxon>Bacteria</taxon>
        <taxon>Pseudomonadati</taxon>
        <taxon>Pseudomonadota</taxon>
        <taxon>Gammaproteobacteria</taxon>
        <taxon>Vibrionales</taxon>
        <taxon>Vibrionaceae</taxon>
        <taxon>Photobacterium</taxon>
    </lineage>
</organism>
<sequence length="329" mass="36249">MSKSKSSAALAVAIPAVALVGWLGYTFWDAYQPEPVRMQGQIEAQQYNISSKVPGRIDTVLVRKGDMVNKGDLIFTLLSPEIDAKLMQAKAGEQAADALAEQAEKGARQQEIQAAGDQWRKAKVAASLMEKTYQRVNNLYKEGVVAEQKRDEAFTQWQAARYTEQAAYQMYAMTQEGARTETKRAAQEKAKMAAGAVAEVEAYVADTQIASWFNGEVSQVLLHEGELAPQGFPVVSVVDMNDAWAVFYVREDSLSHYQPGQEFSAKIPALGSQAYRFKVSHVAVMGDFATWRTTDASQGFDMRTFEVEARPVTAIEGLRVGMSVVIDPQ</sequence>
<accession>A0A0J1GV41</accession>
<dbReference type="PANTHER" id="PTHR30438">
    <property type="entry name" value="36 KDA ANTIGEN-RELATED"/>
    <property type="match status" value="1"/>
</dbReference>
<dbReference type="OrthoDB" id="9793801at2"/>
<evidence type="ECO:0000313" key="2">
    <source>
        <dbReference type="EMBL" id="KLV03623.1"/>
    </source>
</evidence>
<gene>
    <name evidence="2" type="ORF">ABT56_18700</name>
</gene>
<dbReference type="PATRIC" id="fig|1195763.3.peg.3998"/>
<dbReference type="Proteomes" id="UP000036097">
    <property type="component" value="Unassembled WGS sequence"/>
</dbReference>
<reference evidence="2 3" key="1">
    <citation type="submission" date="2015-05" db="EMBL/GenBank/DDBJ databases">
        <title>Photobacterium galathea sp. nov.</title>
        <authorList>
            <person name="Machado H."/>
            <person name="Gram L."/>
        </authorList>
    </citation>
    <scope>NUCLEOTIDE SEQUENCE [LARGE SCALE GENOMIC DNA]</scope>
    <source>
        <strain evidence="2 3">CGMCC 1.12159</strain>
    </source>
</reference>
<evidence type="ECO:0000313" key="3">
    <source>
        <dbReference type="Proteomes" id="UP000036097"/>
    </source>
</evidence>
<comment type="caution">
    <text evidence="2">The sequence shown here is derived from an EMBL/GenBank/DDBJ whole genome shotgun (WGS) entry which is preliminary data.</text>
</comment>
<dbReference type="Gene3D" id="2.40.50.100">
    <property type="match status" value="1"/>
</dbReference>
<dbReference type="PANTHER" id="PTHR30438:SF1">
    <property type="entry name" value="36 KDA ANTIGEN"/>
    <property type="match status" value="1"/>
</dbReference>
<keyword evidence="1" id="KW-0472">Membrane</keyword>
<keyword evidence="3" id="KW-1185">Reference proteome</keyword>
<evidence type="ECO:0000256" key="1">
    <source>
        <dbReference type="SAM" id="Phobius"/>
    </source>
</evidence>
<keyword evidence="1" id="KW-0812">Transmembrane</keyword>
<dbReference type="AlphaFoldDB" id="A0A0J1GV41"/>
<protein>
    <submittedName>
        <fullName evidence="2">Membrane protein</fullName>
    </submittedName>
</protein>
<dbReference type="STRING" id="1195763.ABT56_18700"/>
<dbReference type="Gene3D" id="2.40.30.170">
    <property type="match status" value="1"/>
</dbReference>
<dbReference type="EMBL" id="LDOT01000030">
    <property type="protein sequence ID" value="KLV03623.1"/>
    <property type="molecule type" value="Genomic_DNA"/>
</dbReference>